<dbReference type="Pfam" id="PF12852">
    <property type="entry name" value="Cupin_6"/>
    <property type="match status" value="1"/>
</dbReference>
<evidence type="ECO:0000313" key="7">
    <source>
        <dbReference type="Proteomes" id="UP000293995"/>
    </source>
</evidence>
<dbReference type="InterPro" id="IPR032783">
    <property type="entry name" value="AraC_lig"/>
</dbReference>
<dbReference type="SUPFAM" id="SSF46689">
    <property type="entry name" value="Homeodomain-like"/>
    <property type="match status" value="2"/>
</dbReference>
<keyword evidence="7" id="KW-1185">Reference proteome</keyword>
<dbReference type="OrthoDB" id="241790at2"/>
<dbReference type="AlphaFoldDB" id="A0A4P6EH52"/>
<keyword evidence="1" id="KW-0805">Transcription regulation</keyword>
<dbReference type="SMART" id="SM00342">
    <property type="entry name" value="HTH_ARAC"/>
    <property type="match status" value="1"/>
</dbReference>
<dbReference type="InterPro" id="IPR009057">
    <property type="entry name" value="Homeodomain-like_sf"/>
</dbReference>
<organism evidence="6 7">
    <name type="scientific">Microbacterium protaetiae</name>
    <dbReference type="NCBI Taxonomy" id="2509458"/>
    <lineage>
        <taxon>Bacteria</taxon>
        <taxon>Bacillati</taxon>
        <taxon>Actinomycetota</taxon>
        <taxon>Actinomycetes</taxon>
        <taxon>Micrococcales</taxon>
        <taxon>Microbacteriaceae</taxon>
        <taxon>Microbacterium</taxon>
    </lineage>
</organism>
<dbReference type="InterPro" id="IPR050204">
    <property type="entry name" value="AraC_XylS_family_regulators"/>
</dbReference>
<dbReference type="Gene3D" id="1.10.10.60">
    <property type="entry name" value="Homeodomain-like"/>
    <property type="match status" value="2"/>
</dbReference>
<keyword evidence="2" id="KW-0238">DNA-binding</keyword>
<dbReference type="InterPro" id="IPR018062">
    <property type="entry name" value="HTH_AraC-typ_CS"/>
</dbReference>
<evidence type="ECO:0000259" key="5">
    <source>
        <dbReference type="PROSITE" id="PS01124"/>
    </source>
</evidence>
<dbReference type="PANTHER" id="PTHR46796">
    <property type="entry name" value="HTH-TYPE TRANSCRIPTIONAL ACTIVATOR RHAS-RELATED"/>
    <property type="match status" value="1"/>
</dbReference>
<feature type="region of interest" description="Disordered" evidence="4">
    <location>
        <begin position="288"/>
        <end position="311"/>
    </location>
</feature>
<dbReference type="Pfam" id="PF12833">
    <property type="entry name" value="HTH_18"/>
    <property type="match status" value="1"/>
</dbReference>
<dbReference type="SUPFAM" id="SSF51182">
    <property type="entry name" value="RmlC-like cupins"/>
    <property type="match status" value="1"/>
</dbReference>
<dbReference type="GO" id="GO:0043565">
    <property type="term" value="F:sequence-specific DNA binding"/>
    <property type="evidence" value="ECO:0007669"/>
    <property type="project" value="InterPro"/>
</dbReference>
<gene>
    <name evidence="6" type="ORF">ET475_04130</name>
</gene>
<protein>
    <submittedName>
        <fullName evidence="6">AraC family transcriptional regulator</fullName>
    </submittedName>
</protein>
<dbReference type="PROSITE" id="PS00041">
    <property type="entry name" value="HTH_ARAC_FAMILY_1"/>
    <property type="match status" value="1"/>
</dbReference>
<evidence type="ECO:0000256" key="4">
    <source>
        <dbReference type="SAM" id="MobiDB-lite"/>
    </source>
</evidence>
<evidence type="ECO:0000256" key="2">
    <source>
        <dbReference type="ARBA" id="ARBA00023125"/>
    </source>
</evidence>
<feature type="domain" description="HTH araC/xylS-type" evidence="5">
    <location>
        <begin position="197"/>
        <end position="295"/>
    </location>
</feature>
<keyword evidence="3" id="KW-0804">Transcription</keyword>
<dbReference type="PROSITE" id="PS01124">
    <property type="entry name" value="HTH_ARAC_FAMILY_2"/>
    <property type="match status" value="1"/>
</dbReference>
<proteinExistence type="predicted"/>
<dbReference type="InterPro" id="IPR011051">
    <property type="entry name" value="RmlC_Cupin_sf"/>
</dbReference>
<dbReference type="KEGG" id="mprt:ET475_04130"/>
<dbReference type="InterPro" id="IPR018060">
    <property type="entry name" value="HTH_AraC"/>
</dbReference>
<name>A0A4P6EH52_9MICO</name>
<evidence type="ECO:0000256" key="3">
    <source>
        <dbReference type="ARBA" id="ARBA00023163"/>
    </source>
</evidence>
<dbReference type="GO" id="GO:0003700">
    <property type="term" value="F:DNA-binding transcription factor activity"/>
    <property type="evidence" value="ECO:0007669"/>
    <property type="project" value="InterPro"/>
</dbReference>
<dbReference type="Proteomes" id="UP000293995">
    <property type="component" value="Chromosome"/>
</dbReference>
<dbReference type="EMBL" id="CP035494">
    <property type="protein sequence ID" value="QAY61704.1"/>
    <property type="molecule type" value="Genomic_DNA"/>
</dbReference>
<sequence length="311" mass="33788">MLRVSNFRGVLGARIEAGSSWQVSVQEYPGMAMHAVLAGNAWLTTGDRTPLHLATGDVVMTPARVPHHITDRPEDDTGEPTVFPPDGARRALTVGAGPTLTRILTVFYDCDHATRTQVVDEMSGFIHIVGGEGGAAYLDDIVTLLGRELDQPQLATTAVIDGLIDIVLICMVRAWIALRPSGRRGTWLGWADDPVVEKAVTLIHRDPAFDWTTSSLAAATSVSRATLSRRFAAAMGLSPADYIAQWRMDVAAVRLRDTSDSVEKVAAAVGYRSVPSFTRAFARDRGRTPGAYRSHAVESRATPRSIRTRYH</sequence>
<dbReference type="PANTHER" id="PTHR46796:SF13">
    <property type="entry name" value="HTH-TYPE TRANSCRIPTIONAL ACTIVATOR RHAS"/>
    <property type="match status" value="1"/>
</dbReference>
<evidence type="ECO:0000313" key="6">
    <source>
        <dbReference type="EMBL" id="QAY61704.1"/>
    </source>
</evidence>
<evidence type="ECO:0000256" key="1">
    <source>
        <dbReference type="ARBA" id="ARBA00023015"/>
    </source>
</evidence>
<accession>A0A4P6EH52</accession>
<reference evidence="6 7" key="1">
    <citation type="submission" date="2019-01" db="EMBL/GenBank/DDBJ databases">
        <title>Genome sequencing of strain DFW100M-13.</title>
        <authorList>
            <person name="Heo J."/>
            <person name="Kim S.-J."/>
            <person name="Kim J.-S."/>
            <person name="Hong S.-B."/>
            <person name="Kwon S.-W."/>
        </authorList>
    </citation>
    <scope>NUCLEOTIDE SEQUENCE [LARGE SCALE GENOMIC DNA]</scope>
    <source>
        <strain evidence="6 7">DFW100M-13</strain>
    </source>
</reference>